<gene>
    <name evidence="1" type="ORF">OWV82_025265</name>
</gene>
<keyword evidence="1" id="KW-0378">Hydrolase</keyword>
<sequence>MDSGFVFEPPSDEDIEDSQSEYEEEQQEEVEDKPKRQKQSPWDFAAYSESVAEEHARRSTTSVDFKISKSLQQRSVPITHTPDDEHSDSEPDKHEDYKPEDEDDVSNAGDSKSFFAPSEGASFHANSFMELNLSRPLLRACEALGYSKPTPIQAACIPLALTGRDICGSAITGSGKTAAFALPTLERLLFRPKRIPAIRVLILTPTRELAVQVQSMIEKLAQFTDIRCCLVVGGLSTKVQETALRSMPDIVVATPGRMIDHLRNSMSVDLDDLAVLILDEADRLLELGFSAEIHELVRLCPKRRQTMLFSATMTEEVDELIKLSLTKPLRISADPSAKRPSTLTEEVVRIRRMREVSQEAVLLSLCSKTFTSKVIIFSGTKQAAHRLKILFGLAGFKAAELHGNLTQAQRLEALELFRKQEVDFLIATDVAARGLDIIGVQTVINFACPRDLTSYVHRVGRTARAGREGYAVTFLTDNDRSLLKAIAKRVGSKLKSRTVAEQSITKWSQIIEQMEDQVAAILLEESEERALRKAEMEATKAENMIAHKEEIYSRPKRTWFVTEKEKKLAAKAAKATMDKGKSSGNEVISAQQAEDLKMKEKRKREHEKNLPRKKRRKLEAAREMLEDENQGRGKDKEEKTGISMVDLAYRRAKAVKAKKKVLDAGKSLKSTSQKSKRPSLKTHSRAEEMQELFQSDMSENKQKRSGGTGKRKSKNSFKSKSRYKRR</sequence>
<reference evidence="1 2" key="1">
    <citation type="journal article" date="2023" name="Science">
        <title>Complex scaffold remodeling in plant triterpene biosynthesis.</title>
        <authorList>
            <person name="De La Pena R."/>
            <person name="Hodgson H."/>
            <person name="Liu J.C."/>
            <person name="Stephenson M.J."/>
            <person name="Martin A.C."/>
            <person name="Owen C."/>
            <person name="Harkess A."/>
            <person name="Leebens-Mack J."/>
            <person name="Jimenez L.E."/>
            <person name="Osbourn A."/>
            <person name="Sattely E.S."/>
        </authorList>
    </citation>
    <scope>NUCLEOTIDE SEQUENCE [LARGE SCALE GENOMIC DNA]</scope>
    <source>
        <strain evidence="2">cv. JPN11</strain>
        <tissue evidence="1">Leaf</tissue>
    </source>
</reference>
<protein>
    <submittedName>
        <fullName evidence="1">DEAD-box ATP-dependent RNA helicase</fullName>
    </submittedName>
</protein>
<name>A0ACC1WSX1_MELAZ</name>
<evidence type="ECO:0000313" key="1">
    <source>
        <dbReference type="EMBL" id="KAJ4702142.1"/>
    </source>
</evidence>
<dbReference type="EMBL" id="CM051407">
    <property type="protein sequence ID" value="KAJ4702142.1"/>
    <property type="molecule type" value="Genomic_DNA"/>
</dbReference>
<dbReference type="Proteomes" id="UP001164539">
    <property type="component" value="Chromosome 14"/>
</dbReference>
<keyword evidence="1" id="KW-0347">Helicase</keyword>
<keyword evidence="1" id="KW-0067">ATP-binding</keyword>
<accession>A0ACC1WSX1</accession>
<keyword evidence="1" id="KW-0547">Nucleotide-binding</keyword>
<organism evidence="1 2">
    <name type="scientific">Melia azedarach</name>
    <name type="common">Chinaberry tree</name>
    <dbReference type="NCBI Taxonomy" id="155640"/>
    <lineage>
        <taxon>Eukaryota</taxon>
        <taxon>Viridiplantae</taxon>
        <taxon>Streptophyta</taxon>
        <taxon>Embryophyta</taxon>
        <taxon>Tracheophyta</taxon>
        <taxon>Spermatophyta</taxon>
        <taxon>Magnoliopsida</taxon>
        <taxon>eudicotyledons</taxon>
        <taxon>Gunneridae</taxon>
        <taxon>Pentapetalae</taxon>
        <taxon>rosids</taxon>
        <taxon>malvids</taxon>
        <taxon>Sapindales</taxon>
        <taxon>Meliaceae</taxon>
        <taxon>Melia</taxon>
    </lineage>
</organism>
<keyword evidence="2" id="KW-1185">Reference proteome</keyword>
<evidence type="ECO:0000313" key="2">
    <source>
        <dbReference type="Proteomes" id="UP001164539"/>
    </source>
</evidence>
<proteinExistence type="predicted"/>
<comment type="caution">
    <text evidence="1">The sequence shown here is derived from an EMBL/GenBank/DDBJ whole genome shotgun (WGS) entry which is preliminary data.</text>
</comment>